<name>A0A8S4NR94_OWEFU</name>
<proteinExistence type="predicted"/>
<dbReference type="Proteomes" id="UP000749559">
    <property type="component" value="Unassembled WGS sequence"/>
</dbReference>
<dbReference type="Gene3D" id="1.25.10.20">
    <property type="entry name" value="Vitellinogen, superhelical"/>
    <property type="match status" value="1"/>
</dbReference>
<evidence type="ECO:0000313" key="1">
    <source>
        <dbReference type="EMBL" id="CAH1783344.1"/>
    </source>
</evidence>
<dbReference type="InterPro" id="IPR011030">
    <property type="entry name" value="Lipovitellin_superhlx_dom"/>
</dbReference>
<evidence type="ECO:0008006" key="3">
    <source>
        <dbReference type="Google" id="ProtNLM"/>
    </source>
</evidence>
<sequence>MSHRVVRSTMTERELDSHLHHKAGFIHALGNAADVASLPYVLSYISHSETPSLLKRSAVRALRDYHTEEAANHILSVALSDPESHVRHAACIQYWMHSHAVDVQEIRNIVNLGYRNTSLHKQAEKILHRKKRDTGLFKLIDITIKLPGMDWRKQIGTDNVGAKFGLIIKNIIDLQVELLRGHFLVDIHDEIYAQGVFKFLGYDMQFIKARVCFHGEVKYGLNIFQVNLKLF</sequence>
<accession>A0A8S4NR94</accession>
<organism evidence="1 2">
    <name type="scientific">Owenia fusiformis</name>
    <name type="common">Polychaete worm</name>
    <dbReference type="NCBI Taxonomy" id="6347"/>
    <lineage>
        <taxon>Eukaryota</taxon>
        <taxon>Metazoa</taxon>
        <taxon>Spiralia</taxon>
        <taxon>Lophotrochozoa</taxon>
        <taxon>Annelida</taxon>
        <taxon>Polychaeta</taxon>
        <taxon>Sedentaria</taxon>
        <taxon>Canalipalpata</taxon>
        <taxon>Sabellida</taxon>
        <taxon>Oweniida</taxon>
        <taxon>Oweniidae</taxon>
        <taxon>Owenia</taxon>
    </lineage>
</organism>
<dbReference type="AlphaFoldDB" id="A0A8S4NR94"/>
<dbReference type="EMBL" id="CAIIXF020000005">
    <property type="protein sequence ID" value="CAH1783344.1"/>
    <property type="molecule type" value="Genomic_DNA"/>
</dbReference>
<dbReference type="SUPFAM" id="SSF48431">
    <property type="entry name" value="Lipovitellin-phosvitin complex, superhelical domain"/>
    <property type="match status" value="1"/>
</dbReference>
<evidence type="ECO:0000313" key="2">
    <source>
        <dbReference type="Proteomes" id="UP000749559"/>
    </source>
</evidence>
<comment type="caution">
    <text evidence="1">The sequence shown here is derived from an EMBL/GenBank/DDBJ whole genome shotgun (WGS) entry which is preliminary data.</text>
</comment>
<reference evidence="1" key="1">
    <citation type="submission" date="2022-03" db="EMBL/GenBank/DDBJ databases">
        <authorList>
            <person name="Martin C."/>
        </authorList>
    </citation>
    <scope>NUCLEOTIDE SEQUENCE</scope>
</reference>
<protein>
    <recommendedName>
        <fullName evidence="3">HEAT repeat domain-containing protein</fullName>
    </recommendedName>
</protein>
<keyword evidence="2" id="KW-1185">Reference proteome</keyword>
<dbReference type="OrthoDB" id="6107827at2759"/>
<gene>
    <name evidence="1" type="ORF">OFUS_LOCUS9691</name>
</gene>